<evidence type="ECO:0000313" key="3">
    <source>
        <dbReference type="EMBL" id="CAB5382947.1"/>
    </source>
</evidence>
<proteinExistence type="predicted"/>
<dbReference type="VEuPathDB" id="FungiDB:RhiirFUN_001890"/>
<dbReference type="OrthoDB" id="2383428at2759"/>
<comment type="caution">
    <text evidence="3">The sequence shown here is derived from an EMBL/GenBank/DDBJ whole genome shotgun (WGS) entry which is preliminary data.</text>
</comment>
<evidence type="ECO:0000313" key="4">
    <source>
        <dbReference type="Proteomes" id="UP000684084"/>
    </source>
</evidence>
<evidence type="ECO:0000256" key="1">
    <source>
        <dbReference type="SAM" id="MobiDB-lite"/>
    </source>
</evidence>
<dbReference type="VEuPathDB" id="FungiDB:RhiirFUN_026915"/>
<dbReference type="EMBL" id="CAGKOT010000047">
    <property type="protein sequence ID" value="CAB5382947.1"/>
    <property type="molecule type" value="Genomic_DNA"/>
</dbReference>
<protein>
    <recommendedName>
        <fullName evidence="2">DUF7431 domain-containing protein</fullName>
    </recommendedName>
</protein>
<feature type="compositionally biased region" description="Basic and acidic residues" evidence="1">
    <location>
        <begin position="718"/>
        <end position="731"/>
    </location>
</feature>
<sequence length="1134" mass="130578">MTLNKLKVRVIVNYSKSSEPKIVELSLTLKDNLPAIREILKNDNTIEMNDTLLFSKKFTDGLAEISRENEKDFTLNDIIEKSNDVKTSYTLRLIETSTYWKFLNDLHKLDFGCTMTSNGIKRANQRAFITEKYQLNEIDITEDEEVEFNSWEDRMIKKNLFFVPNMNVKYFAKIGIKHENGYYDDIDKNTYKYRVYKKVSFKIQNLKATDDFIKRVNDALKLEDLKNFLQITEEYGQFIPSEVILGKRFQIDNETKEKEDLLNDYRKWDTIELLEPTSIFELVDDDLRERLYSFFGKRILYSKIETEVIGDDKNVRTKTMELPKRISEIISNKHADCSIFATAIGLKDHYHCQILTSDKEPKLIIHRLKEKSKGKDSELVIGWMVVVLKIDTNDINVINGVVDLNDLMPSTEKPYYIGIPYMDELDPVIGHYFFNDRKKLYIFPYSSKDELRELPKFSLRLLMMTVPSGIFEKNVNNLNNTINFDNIDEFKNFKNIPKFISLYSKKNERGSILLKQRPTHIKVKFPNNKPSFNKKVIRKLSDDNENLKCSFFVPFESDNKIRSNSNNNFIKLPKIFHNNNTNAKEMSFSEMSFSDFSSRLETVIVLSEEIVKSCQSAKNHKILERFGNKVSEALKVLTNLKNSKDHFFNKENATLLERLINDIENIKNFVDYHISSSEEISKSKILIILKIKKLFEARKFEKSFDNNLVNIQRSIEGSKERDNNNETRDVEVPTDDDEIKVPTDDDEIKVPTDDDEIKVPTDDDEIKVPTDDDEIKVPTDDDEIKVPTDDDENTDDVSIVYTKDANENKTNNNIIRVPTDDANDNSSKIQTKIIIDTNVPKDNDSVELVLSPTDISIPTGKSTIFSSSEIDENGNETTIKTEIKPGKNGKPATTVRKNTIDSKGTTIFELTTLFFEPEENSSEGKEITESDKSMTILQGDQLTKTGDSRKMKKKTKTYSKNETNDFGIVTSTTTEIKTDEDGKPTVTVTTEKFIGNKDEKIPETKFSSSEIDENGNVTTTTTETTTREDGKTEARVRIETKDLNDKTIHNESFVSRPEEISSDVNKEETTLEMVKTDSFGVPMKNQTNTLFSETDEHGIKTIITTTIKTRAKETKVPEVIIKKVKINDNKLLKS</sequence>
<gene>
    <name evidence="3" type="ORF">CHRIB12_LOCUS18203</name>
</gene>
<feature type="region of interest" description="Disordered" evidence="1">
    <location>
        <begin position="718"/>
        <end position="795"/>
    </location>
</feature>
<name>A0A916EF38_9GLOM</name>
<accession>A0A916EF38</accession>
<dbReference type="Proteomes" id="UP000684084">
    <property type="component" value="Unassembled WGS sequence"/>
</dbReference>
<organism evidence="3 4">
    <name type="scientific">Rhizophagus irregularis</name>
    <dbReference type="NCBI Taxonomy" id="588596"/>
    <lineage>
        <taxon>Eukaryota</taxon>
        <taxon>Fungi</taxon>
        <taxon>Fungi incertae sedis</taxon>
        <taxon>Mucoromycota</taxon>
        <taxon>Glomeromycotina</taxon>
        <taxon>Glomeromycetes</taxon>
        <taxon>Glomerales</taxon>
        <taxon>Glomeraceae</taxon>
        <taxon>Rhizophagus</taxon>
    </lineage>
</organism>
<dbReference type="InterPro" id="IPR055854">
    <property type="entry name" value="DUF7431"/>
</dbReference>
<dbReference type="Pfam" id="PF24209">
    <property type="entry name" value="DUF7431"/>
    <property type="match status" value="1"/>
</dbReference>
<feature type="compositionally biased region" description="Basic and acidic residues" evidence="1">
    <location>
        <begin position="739"/>
        <end position="788"/>
    </location>
</feature>
<feature type="region of interest" description="Disordered" evidence="1">
    <location>
        <begin position="1006"/>
        <end position="1031"/>
    </location>
</feature>
<dbReference type="AlphaFoldDB" id="A0A916EF38"/>
<evidence type="ECO:0000259" key="2">
    <source>
        <dbReference type="Pfam" id="PF24209"/>
    </source>
</evidence>
<reference evidence="3" key="1">
    <citation type="submission" date="2020-05" db="EMBL/GenBank/DDBJ databases">
        <authorList>
            <person name="Rincon C."/>
            <person name="Sanders R I."/>
            <person name="Robbins C."/>
            <person name="Chaturvedi A."/>
        </authorList>
    </citation>
    <scope>NUCLEOTIDE SEQUENCE</scope>
    <source>
        <strain evidence="3">CHB12</strain>
    </source>
</reference>
<feature type="domain" description="DUF7431" evidence="2">
    <location>
        <begin position="300"/>
        <end position="527"/>
    </location>
</feature>